<name>A0A081FVE6_9GAMM</name>
<keyword evidence="3" id="KW-0479">Metal-binding</keyword>
<keyword evidence="2" id="KW-0548">Nucleotidyltransferase</keyword>
<dbReference type="GO" id="GO:0005525">
    <property type="term" value="F:GTP binding"/>
    <property type="evidence" value="ECO:0007669"/>
    <property type="project" value="UniProtKB-KW"/>
</dbReference>
<dbReference type="OrthoDB" id="6402963at2"/>
<evidence type="ECO:0000256" key="1">
    <source>
        <dbReference type="ARBA" id="ARBA00022679"/>
    </source>
</evidence>
<gene>
    <name evidence="14" type="ORF">ADIMK_3392</name>
</gene>
<dbReference type="GO" id="GO:0009117">
    <property type="term" value="P:nucleotide metabolic process"/>
    <property type="evidence" value="ECO:0007669"/>
    <property type="project" value="UniProtKB-KW"/>
</dbReference>
<evidence type="ECO:0000256" key="8">
    <source>
        <dbReference type="ARBA" id="ARBA00023118"/>
    </source>
</evidence>
<organism evidence="14 15">
    <name type="scientific">Marinobacterium lacunae</name>
    <dbReference type="NCBI Taxonomy" id="1232683"/>
    <lineage>
        <taxon>Bacteria</taxon>
        <taxon>Pseudomonadati</taxon>
        <taxon>Pseudomonadota</taxon>
        <taxon>Gammaproteobacteria</taxon>
        <taxon>Oceanospirillales</taxon>
        <taxon>Oceanospirillaceae</taxon>
        <taxon>Marinobacterium</taxon>
    </lineage>
</organism>
<dbReference type="InterPro" id="IPR048445">
    <property type="entry name" value="DncV-like_NTFase"/>
</dbReference>
<dbReference type="eggNOG" id="ENOG502Z9WZ">
    <property type="taxonomic scope" value="Bacteria"/>
</dbReference>
<evidence type="ECO:0000256" key="5">
    <source>
        <dbReference type="ARBA" id="ARBA00022840"/>
    </source>
</evidence>
<keyword evidence="7" id="KW-0546">Nucleotide metabolism</keyword>
<evidence type="ECO:0000256" key="4">
    <source>
        <dbReference type="ARBA" id="ARBA00022741"/>
    </source>
</evidence>
<evidence type="ECO:0000256" key="10">
    <source>
        <dbReference type="ARBA" id="ARBA00044145"/>
    </source>
</evidence>
<reference evidence="14 15" key="1">
    <citation type="submission" date="2014-04" db="EMBL/GenBank/DDBJ databases">
        <title>Marinobacterium kochiensis sp. nov., isolated from sediment sample collected from Kochi backwaters in Kerala, India.</title>
        <authorList>
            <person name="Singh A."/>
            <person name="Pinnaka A.K."/>
        </authorList>
    </citation>
    <scope>NUCLEOTIDE SEQUENCE [LARGE SCALE GENOMIC DNA]</scope>
    <source>
        <strain evidence="14 15">AK27</strain>
    </source>
</reference>
<evidence type="ECO:0000259" key="12">
    <source>
        <dbReference type="Pfam" id="PF21654"/>
    </source>
</evidence>
<evidence type="ECO:0000313" key="14">
    <source>
        <dbReference type="EMBL" id="KEA62501.1"/>
    </source>
</evidence>
<keyword evidence="4" id="KW-0547">Nucleotide-binding</keyword>
<dbReference type="InterPro" id="IPR048446">
    <property type="entry name" value="DncV_C"/>
</dbReference>
<evidence type="ECO:0000256" key="9">
    <source>
        <dbReference type="ARBA" id="ARBA00023134"/>
    </source>
</evidence>
<dbReference type="EMBL" id="JMQN01000048">
    <property type="protein sequence ID" value="KEA62501.1"/>
    <property type="molecule type" value="Genomic_DNA"/>
</dbReference>
<dbReference type="InterPro" id="IPR047805">
    <property type="entry name" value="GAMP_synthase"/>
</dbReference>
<evidence type="ECO:0000256" key="6">
    <source>
        <dbReference type="ARBA" id="ARBA00022842"/>
    </source>
</evidence>
<comment type="catalytic activity">
    <reaction evidence="11">
        <text>GTP + ATP = 3',3'-cGAMP + 2 diphosphate</text>
        <dbReference type="Rhea" id="RHEA:35647"/>
        <dbReference type="ChEBI" id="CHEBI:30616"/>
        <dbReference type="ChEBI" id="CHEBI:33019"/>
        <dbReference type="ChEBI" id="CHEBI:37565"/>
        <dbReference type="ChEBI" id="CHEBI:71501"/>
    </reaction>
    <physiologicalReaction direction="left-to-right" evidence="11">
        <dbReference type="Rhea" id="RHEA:35648"/>
    </physiologicalReaction>
</comment>
<dbReference type="GO" id="GO:0051607">
    <property type="term" value="P:defense response to virus"/>
    <property type="evidence" value="ECO:0007669"/>
    <property type="project" value="UniProtKB-KW"/>
</dbReference>
<feature type="domain" description="Cyclic GMP-AMP synthase C-terminal" evidence="13">
    <location>
        <begin position="271"/>
        <end position="405"/>
    </location>
</feature>
<dbReference type="GO" id="GO:0140701">
    <property type="term" value="F:3',3'-cyclic GMP-AMP synthase activity"/>
    <property type="evidence" value="ECO:0007669"/>
    <property type="project" value="InterPro"/>
</dbReference>
<dbReference type="PATRIC" id="fig|1232683.4.peg.3338"/>
<dbReference type="Proteomes" id="UP000028252">
    <property type="component" value="Unassembled WGS sequence"/>
</dbReference>
<evidence type="ECO:0000256" key="11">
    <source>
        <dbReference type="ARBA" id="ARBA00048304"/>
    </source>
</evidence>
<protein>
    <recommendedName>
        <fullName evidence="10">Cyclic GMP-AMP synthase</fullName>
    </recommendedName>
</protein>
<feature type="domain" description="Cyclic GMP-AMP synthase DncV-like nucleotidyltransferase" evidence="12">
    <location>
        <begin position="105"/>
        <end position="199"/>
    </location>
</feature>
<evidence type="ECO:0000313" key="15">
    <source>
        <dbReference type="Proteomes" id="UP000028252"/>
    </source>
</evidence>
<keyword evidence="9" id="KW-0342">GTP-binding</keyword>
<dbReference type="Pfam" id="PF21713">
    <property type="entry name" value="DncV_C"/>
    <property type="match status" value="1"/>
</dbReference>
<keyword evidence="6" id="KW-0460">Magnesium</keyword>
<dbReference type="AlphaFoldDB" id="A0A081FVE6"/>
<evidence type="ECO:0000256" key="2">
    <source>
        <dbReference type="ARBA" id="ARBA00022695"/>
    </source>
</evidence>
<evidence type="ECO:0000256" key="3">
    <source>
        <dbReference type="ARBA" id="ARBA00022723"/>
    </source>
</evidence>
<comment type="caution">
    <text evidence="14">The sequence shown here is derived from an EMBL/GenBank/DDBJ whole genome shotgun (WGS) entry which is preliminary data.</text>
</comment>
<keyword evidence="8" id="KW-0051">Antiviral defense</keyword>
<dbReference type="Pfam" id="PF21654">
    <property type="entry name" value="DncV-like_NTFase"/>
    <property type="match status" value="1"/>
</dbReference>
<dbReference type="STRING" id="1232683.ADIMK_3392"/>
<sequence>MTWNIHYYLANQQEGLISTLELSTSQKSFLSGLKDQVRNRTKEVFDEAKRIAREVIEENLSTVSLQSKISNSYLGYLSTAERTEISLLLQNMSKNERDAFRSISPRFWIQGSYKYNTLNQPYHKPPQEMDIDDGTYLPMDIFDNKPSVGHRLLILLVDASLKSLEVQNKHNGWEFIGDKPTCSRLKIPSKHVHIDVPMYAVPKEEFKRKEEALAILKASEAYRDFSMQALSESTQLESDSVYLAVRTEDKWKKSDPKIVADWFAQSVKEIGIHLRVLCRILKAWRDVQWDKGGPSSICLMKCAVDTLRRNPHDGSDLGETLRLLASHLPNQLLEGVRSPDPTDGDRLLFPSANEHSRKETEIVERARDLTSTLERALVTDTKSEALRILQTLFGSRVTNEELIKHRDAAPAYKEEPAKTKPVYISDTMASG</sequence>
<dbReference type="GO" id="GO:0005524">
    <property type="term" value="F:ATP binding"/>
    <property type="evidence" value="ECO:0007669"/>
    <property type="project" value="UniProtKB-KW"/>
</dbReference>
<dbReference type="NCBIfam" id="NF041078">
    <property type="entry name" value="cGAS"/>
    <property type="match status" value="1"/>
</dbReference>
<proteinExistence type="predicted"/>
<keyword evidence="5" id="KW-0067">ATP-binding</keyword>
<dbReference type="GO" id="GO:0046872">
    <property type="term" value="F:metal ion binding"/>
    <property type="evidence" value="ECO:0007669"/>
    <property type="project" value="UniProtKB-KW"/>
</dbReference>
<keyword evidence="15" id="KW-1185">Reference proteome</keyword>
<keyword evidence="1" id="KW-0808">Transferase</keyword>
<accession>A0A081FVE6</accession>
<evidence type="ECO:0000256" key="7">
    <source>
        <dbReference type="ARBA" id="ARBA00023080"/>
    </source>
</evidence>
<evidence type="ECO:0000259" key="13">
    <source>
        <dbReference type="Pfam" id="PF21713"/>
    </source>
</evidence>
<dbReference type="RefSeq" id="WP_036190782.1">
    <property type="nucleotide sequence ID" value="NZ_JMQN01000048.1"/>
</dbReference>